<organism evidence="11 12">
    <name type="scientific">Camelliibacillus cellulosilyticus</name>
    <dbReference type="NCBI Taxonomy" id="2174486"/>
    <lineage>
        <taxon>Bacteria</taxon>
        <taxon>Bacillati</taxon>
        <taxon>Bacillota</taxon>
        <taxon>Bacilli</taxon>
        <taxon>Bacillales</taxon>
        <taxon>Sporolactobacillaceae</taxon>
        <taxon>Camelliibacillus</taxon>
    </lineage>
</organism>
<evidence type="ECO:0000256" key="5">
    <source>
        <dbReference type="ARBA" id="ARBA00022741"/>
    </source>
</evidence>
<proteinExistence type="inferred from homology"/>
<dbReference type="InterPro" id="IPR049961">
    <property type="entry name" value="ThiI_N"/>
</dbReference>
<feature type="binding site" evidence="9">
    <location>
        <position position="287"/>
    </location>
    <ligand>
        <name>ATP</name>
        <dbReference type="ChEBI" id="CHEBI:30616"/>
    </ligand>
</feature>
<feature type="binding site" evidence="9">
    <location>
        <begin position="208"/>
        <end position="209"/>
    </location>
    <ligand>
        <name>ATP</name>
        <dbReference type="ChEBI" id="CHEBI:30616"/>
    </ligand>
</feature>
<dbReference type="InterPro" id="IPR050102">
    <property type="entry name" value="tRNA_sulfurtransferase_ThiI"/>
</dbReference>
<keyword evidence="6 9" id="KW-0067">ATP-binding</keyword>
<dbReference type="EC" id="2.8.1.4" evidence="9"/>
<comment type="subcellular location">
    <subcellularLocation>
        <location evidence="1 9">Cytoplasm</location>
    </subcellularLocation>
</comment>
<comment type="similarity">
    <text evidence="9">Belongs to the ThiI family.</text>
</comment>
<dbReference type="Pfam" id="PF02926">
    <property type="entry name" value="THUMP"/>
    <property type="match status" value="1"/>
</dbReference>
<comment type="caution">
    <text evidence="11">The sequence shown here is derived from an EMBL/GenBank/DDBJ whole genome shotgun (WGS) entry which is preliminary data.</text>
</comment>
<feature type="binding site" evidence="9">
    <location>
        <begin position="183"/>
        <end position="184"/>
    </location>
    <ligand>
        <name>ATP</name>
        <dbReference type="ChEBI" id="CHEBI:30616"/>
    </ligand>
</feature>
<evidence type="ECO:0000313" key="12">
    <source>
        <dbReference type="Proteomes" id="UP001596022"/>
    </source>
</evidence>
<dbReference type="CDD" id="cd01712">
    <property type="entry name" value="PPase_ThiI"/>
    <property type="match status" value="1"/>
</dbReference>
<dbReference type="Pfam" id="PF02568">
    <property type="entry name" value="ThiI"/>
    <property type="match status" value="1"/>
</dbReference>
<keyword evidence="7 9" id="KW-0694">RNA-binding</keyword>
<evidence type="ECO:0000256" key="2">
    <source>
        <dbReference type="ARBA" id="ARBA00022490"/>
    </source>
</evidence>
<dbReference type="Pfam" id="PF22025">
    <property type="entry name" value="ThiI_fer"/>
    <property type="match status" value="1"/>
</dbReference>
<feature type="binding site" evidence="9">
    <location>
        <position position="265"/>
    </location>
    <ligand>
        <name>ATP</name>
        <dbReference type="ChEBI" id="CHEBI:30616"/>
    </ligand>
</feature>
<dbReference type="EMBL" id="JBHSFW010000001">
    <property type="protein sequence ID" value="MFC4618280.1"/>
    <property type="molecule type" value="Genomic_DNA"/>
</dbReference>
<comment type="catalytic activity">
    <reaction evidence="9">
        <text>[ThiS sulfur-carrier protein]-C-terminal Gly-Gly-AMP + S-sulfanyl-L-cysteinyl-[cysteine desulfurase] + AH2 = [ThiS sulfur-carrier protein]-C-terminal-Gly-aminoethanethioate + L-cysteinyl-[cysteine desulfurase] + A + AMP + 2 H(+)</text>
        <dbReference type="Rhea" id="RHEA:43340"/>
        <dbReference type="Rhea" id="RHEA-COMP:12157"/>
        <dbReference type="Rhea" id="RHEA-COMP:12158"/>
        <dbReference type="Rhea" id="RHEA-COMP:12910"/>
        <dbReference type="Rhea" id="RHEA-COMP:19908"/>
        <dbReference type="ChEBI" id="CHEBI:13193"/>
        <dbReference type="ChEBI" id="CHEBI:15378"/>
        <dbReference type="ChEBI" id="CHEBI:17499"/>
        <dbReference type="ChEBI" id="CHEBI:29950"/>
        <dbReference type="ChEBI" id="CHEBI:61963"/>
        <dbReference type="ChEBI" id="CHEBI:90618"/>
        <dbReference type="ChEBI" id="CHEBI:232372"/>
        <dbReference type="ChEBI" id="CHEBI:456215"/>
    </reaction>
</comment>
<keyword evidence="8 9" id="KW-0784">Thiamine biosynthesis</keyword>
<dbReference type="NCBIfam" id="TIGR00342">
    <property type="entry name" value="tRNA uracil 4-sulfurtransferase ThiI"/>
    <property type="match status" value="1"/>
</dbReference>
<dbReference type="PROSITE" id="PS51165">
    <property type="entry name" value="THUMP"/>
    <property type="match status" value="1"/>
</dbReference>
<dbReference type="InterPro" id="IPR020536">
    <property type="entry name" value="ThiI_AANH"/>
</dbReference>
<evidence type="ECO:0000256" key="4">
    <source>
        <dbReference type="ARBA" id="ARBA00022679"/>
    </source>
</evidence>
<dbReference type="PANTHER" id="PTHR43209:SF1">
    <property type="entry name" value="TRNA SULFURTRANSFERASE"/>
    <property type="match status" value="1"/>
</dbReference>
<keyword evidence="4 9" id="KW-0808">Transferase</keyword>
<accession>A0ABV9GNS7</accession>
<dbReference type="InterPro" id="IPR049962">
    <property type="entry name" value="THUMP_ThiI"/>
</dbReference>
<evidence type="ECO:0000256" key="8">
    <source>
        <dbReference type="ARBA" id="ARBA00022977"/>
    </source>
</evidence>
<dbReference type="GO" id="GO:0140741">
    <property type="term" value="F:tRNA-uracil-4 sulfurtransferase activity"/>
    <property type="evidence" value="ECO:0007669"/>
    <property type="project" value="UniProtKB-EC"/>
</dbReference>
<dbReference type="PANTHER" id="PTHR43209">
    <property type="entry name" value="TRNA SULFURTRANSFERASE"/>
    <property type="match status" value="1"/>
</dbReference>
<comment type="pathway">
    <text evidence="9">Cofactor biosynthesis; thiamine diphosphate biosynthesis.</text>
</comment>
<evidence type="ECO:0000256" key="9">
    <source>
        <dbReference type="HAMAP-Rule" id="MF_00021"/>
    </source>
</evidence>
<dbReference type="SMART" id="SM00981">
    <property type="entry name" value="THUMP"/>
    <property type="match status" value="1"/>
</dbReference>
<dbReference type="SUPFAM" id="SSF52402">
    <property type="entry name" value="Adenine nucleotide alpha hydrolases-like"/>
    <property type="match status" value="1"/>
</dbReference>
<dbReference type="Gene3D" id="3.40.50.620">
    <property type="entry name" value="HUPs"/>
    <property type="match status" value="1"/>
</dbReference>
<feature type="domain" description="THUMP" evidence="10">
    <location>
        <begin position="60"/>
        <end position="165"/>
    </location>
</feature>
<feature type="binding site" evidence="9">
    <location>
        <position position="296"/>
    </location>
    <ligand>
        <name>ATP</name>
        <dbReference type="ChEBI" id="CHEBI:30616"/>
    </ligand>
</feature>
<evidence type="ECO:0000256" key="3">
    <source>
        <dbReference type="ARBA" id="ARBA00022555"/>
    </source>
</evidence>
<dbReference type="InterPro" id="IPR054173">
    <property type="entry name" value="ThiI_fer"/>
</dbReference>
<dbReference type="RefSeq" id="WP_376845278.1">
    <property type="nucleotide sequence ID" value="NZ_JBHSFW010000001.1"/>
</dbReference>
<evidence type="ECO:0000259" key="10">
    <source>
        <dbReference type="PROSITE" id="PS51165"/>
    </source>
</evidence>
<name>A0ABV9GNS7_9BACL</name>
<dbReference type="InterPro" id="IPR014729">
    <property type="entry name" value="Rossmann-like_a/b/a_fold"/>
</dbReference>
<evidence type="ECO:0000313" key="11">
    <source>
        <dbReference type="EMBL" id="MFC4618280.1"/>
    </source>
</evidence>
<protein>
    <recommendedName>
        <fullName evidence="9">Probable tRNA sulfurtransferase</fullName>
        <ecNumber evidence="9">2.8.1.4</ecNumber>
    </recommendedName>
    <alternativeName>
        <fullName evidence="9">Sulfur carrier protein ThiS sulfurtransferase</fullName>
    </alternativeName>
    <alternativeName>
        <fullName evidence="9">Thiamine biosynthesis protein ThiI</fullName>
    </alternativeName>
    <alternativeName>
        <fullName evidence="9">tRNA 4-thiouridine synthase</fullName>
    </alternativeName>
</protein>
<dbReference type="HAMAP" id="MF_00021">
    <property type="entry name" value="ThiI"/>
    <property type="match status" value="1"/>
</dbReference>
<dbReference type="Gene3D" id="3.30.2130.30">
    <property type="match status" value="1"/>
</dbReference>
<keyword evidence="3 9" id="KW-0820">tRNA-binding</keyword>
<dbReference type="Proteomes" id="UP001596022">
    <property type="component" value="Unassembled WGS sequence"/>
</dbReference>
<evidence type="ECO:0000256" key="6">
    <source>
        <dbReference type="ARBA" id="ARBA00022840"/>
    </source>
</evidence>
<keyword evidence="12" id="KW-1185">Reference proteome</keyword>
<gene>
    <name evidence="9 11" type="primary">thiI</name>
    <name evidence="11" type="ORF">ACFO4N_05995</name>
</gene>
<comment type="catalytic activity">
    <reaction evidence="9">
        <text>[ThiI sulfur-carrier protein]-S-sulfanyl-L-cysteine + a uridine in tRNA + 2 reduced [2Fe-2S]-[ferredoxin] + ATP + H(+) = [ThiI sulfur-carrier protein]-L-cysteine + a 4-thiouridine in tRNA + 2 oxidized [2Fe-2S]-[ferredoxin] + AMP + diphosphate</text>
        <dbReference type="Rhea" id="RHEA:24176"/>
        <dbReference type="Rhea" id="RHEA-COMP:10000"/>
        <dbReference type="Rhea" id="RHEA-COMP:10001"/>
        <dbReference type="Rhea" id="RHEA-COMP:13337"/>
        <dbReference type="Rhea" id="RHEA-COMP:13338"/>
        <dbReference type="Rhea" id="RHEA-COMP:13339"/>
        <dbReference type="Rhea" id="RHEA-COMP:13340"/>
        <dbReference type="ChEBI" id="CHEBI:15378"/>
        <dbReference type="ChEBI" id="CHEBI:29950"/>
        <dbReference type="ChEBI" id="CHEBI:30616"/>
        <dbReference type="ChEBI" id="CHEBI:33019"/>
        <dbReference type="ChEBI" id="CHEBI:33737"/>
        <dbReference type="ChEBI" id="CHEBI:33738"/>
        <dbReference type="ChEBI" id="CHEBI:61963"/>
        <dbReference type="ChEBI" id="CHEBI:65315"/>
        <dbReference type="ChEBI" id="CHEBI:136798"/>
        <dbReference type="ChEBI" id="CHEBI:456215"/>
        <dbReference type="EC" id="2.8.1.4"/>
    </reaction>
</comment>
<evidence type="ECO:0000256" key="1">
    <source>
        <dbReference type="ARBA" id="ARBA00004496"/>
    </source>
</evidence>
<dbReference type="InterPro" id="IPR004114">
    <property type="entry name" value="THUMP_dom"/>
</dbReference>
<evidence type="ECO:0000256" key="7">
    <source>
        <dbReference type="ARBA" id="ARBA00022884"/>
    </source>
</evidence>
<keyword evidence="5 9" id="KW-0547">Nucleotide-binding</keyword>
<comment type="function">
    <text evidence="9">Catalyzes the ATP-dependent transfer of a sulfur to tRNA to produce 4-thiouridine in position 8 of tRNAs, which functions as a near-UV photosensor. Also catalyzes the transfer of sulfur to the sulfur carrier protein ThiS, forming ThiS-thiocarboxylate. This is a step in the synthesis of thiazole, in the thiamine biosynthesis pathway. The sulfur is donated as persulfide by IscS.</text>
</comment>
<dbReference type="InterPro" id="IPR003720">
    <property type="entry name" value="tRNA_STrfase"/>
</dbReference>
<dbReference type="SUPFAM" id="SSF143437">
    <property type="entry name" value="THUMP domain-like"/>
    <property type="match status" value="1"/>
</dbReference>
<reference evidence="12" key="1">
    <citation type="journal article" date="2019" name="Int. J. Syst. Evol. Microbiol.">
        <title>The Global Catalogue of Microorganisms (GCM) 10K type strain sequencing project: providing services to taxonomists for standard genome sequencing and annotation.</title>
        <authorList>
            <consortium name="The Broad Institute Genomics Platform"/>
            <consortium name="The Broad Institute Genome Sequencing Center for Infectious Disease"/>
            <person name="Wu L."/>
            <person name="Ma J."/>
        </authorList>
    </citation>
    <scope>NUCLEOTIDE SEQUENCE [LARGE SCALE GENOMIC DNA]</scope>
    <source>
        <strain evidence="12">CGMCC 1.16306</strain>
    </source>
</reference>
<sequence>MKYDYLIIRYGEIVLKGKNRKMFYDKLTEQVRERTRSFHGLMVKKHYDHIEIALNGHDDREVTGKLTSVFGIQSIRAAIAVPNDLENMKKGALQVLLGEGEWIKTFKVSARRKNKQFPINSWDLNHAIGAFLLTSTNGIKVDVHHPDLDLKIEVGDHQTRIYGRITKGAGGLPVGTAGKVLLMLSGGIDSPVAGYQMMKRGADIEAIHFHSPPYTNDRAKQKVIDLAEKLKDFGGNIKLHVVPFTETQLAIRDRMPENYRMTIMRRMMLRIAEKMAAENGALAVVTGESLGQVASQTLESMHTINEVTNIPVLRPLVAMDKVEIMAIAQKIDTYEISIRPYEDCCTLFLPRAPKTKPNREHANRFEKNLPIDDLIASALAGTETIEIGRKNEEMDTLL</sequence>
<dbReference type="CDD" id="cd11716">
    <property type="entry name" value="THUMP_ThiI"/>
    <property type="match status" value="1"/>
</dbReference>
<keyword evidence="2 9" id="KW-0963">Cytoplasm</keyword>